<evidence type="ECO:0000259" key="17">
    <source>
        <dbReference type="PROSITE" id="PS50109"/>
    </source>
</evidence>
<keyword evidence="5" id="KW-0808">Transferase</keyword>
<feature type="domain" description="Histidine kinase" evidence="17">
    <location>
        <begin position="231"/>
        <end position="449"/>
    </location>
</feature>
<dbReference type="Pfam" id="PF00072">
    <property type="entry name" value="Response_reg"/>
    <property type="match status" value="1"/>
</dbReference>
<dbReference type="InterPro" id="IPR005467">
    <property type="entry name" value="His_kinase_dom"/>
</dbReference>
<evidence type="ECO:0000256" key="7">
    <source>
        <dbReference type="ARBA" id="ARBA00022741"/>
    </source>
</evidence>
<evidence type="ECO:0000256" key="8">
    <source>
        <dbReference type="ARBA" id="ARBA00022777"/>
    </source>
</evidence>
<dbReference type="SMART" id="SM00388">
    <property type="entry name" value="HisKA"/>
    <property type="match status" value="1"/>
</dbReference>
<dbReference type="CDD" id="cd17546">
    <property type="entry name" value="REC_hyHK_CKI1_RcsC-like"/>
    <property type="match status" value="1"/>
</dbReference>
<evidence type="ECO:0000256" key="10">
    <source>
        <dbReference type="ARBA" id="ARBA00022989"/>
    </source>
</evidence>
<evidence type="ECO:0000256" key="9">
    <source>
        <dbReference type="ARBA" id="ARBA00022840"/>
    </source>
</evidence>
<feature type="coiled-coil region" evidence="15">
    <location>
        <begin position="197"/>
        <end position="224"/>
    </location>
</feature>
<dbReference type="SUPFAM" id="SSF52172">
    <property type="entry name" value="CheY-like"/>
    <property type="match status" value="1"/>
</dbReference>
<dbReference type="AlphaFoldDB" id="A0A328Y3P1"/>
<keyword evidence="7" id="KW-0547">Nucleotide-binding</keyword>
<evidence type="ECO:0000256" key="16">
    <source>
        <dbReference type="SAM" id="Phobius"/>
    </source>
</evidence>
<dbReference type="FunFam" id="1.10.287.130:FF:000004">
    <property type="entry name" value="Ethylene receptor 1"/>
    <property type="match status" value="1"/>
</dbReference>
<dbReference type="InterPro" id="IPR036641">
    <property type="entry name" value="HPT_dom_sf"/>
</dbReference>
<dbReference type="InterPro" id="IPR036097">
    <property type="entry name" value="HisK_dim/P_sf"/>
</dbReference>
<evidence type="ECO:0000256" key="5">
    <source>
        <dbReference type="ARBA" id="ARBA00022679"/>
    </source>
</evidence>
<keyword evidence="6 16" id="KW-0812">Transmembrane</keyword>
<keyword evidence="8 20" id="KW-0418">Kinase</keyword>
<feature type="domain" description="Response regulatory" evidence="18">
    <location>
        <begin position="473"/>
        <end position="590"/>
    </location>
</feature>
<feature type="transmembrane region" description="Helical" evidence="16">
    <location>
        <begin position="12"/>
        <end position="31"/>
    </location>
</feature>
<dbReference type="EC" id="2.7.13.3" evidence="3"/>
<evidence type="ECO:0000256" key="2">
    <source>
        <dbReference type="ARBA" id="ARBA00004370"/>
    </source>
</evidence>
<evidence type="ECO:0000256" key="4">
    <source>
        <dbReference type="ARBA" id="ARBA00022553"/>
    </source>
</evidence>
<dbReference type="SUPFAM" id="SSF55874">
    <property type="entry name" value="ATPase domain of HSP90 chaperone/DNA topoisomerase II/histidine kinase"/>
    <property type="match status" value="1"/>
</dbReference>
<dbReference type="PROSITE" id="PS50110">
    <property type="entry name" value="RESPONSE_REGULATORY"/>
    <property type="match status" value="1"/>
</dbReference>
<dbReference type="RefSeq" id="WP_112054220.1">
    <property type="nucleotide sequence ID" value="NZ_QLSX01000003.1"/>
</dbReference>
<dbReference type="PROSITE" id="PS50109">
    <property type="entry name" value="HIS_KIN"/>
    <property type="match status" value="1"/>
</dbReference>
<dbReference type="Gene3D" id="3.40.50.2300">
    <property type="match status" value="1"/>
</dbReference>
<keyword evidence="11" id="KW-0902">Two-component regulatory system</keyword>
<evidence type="ECO:0000259" key="19">
    <source>
        <dbReference type="PROSITE" id="PS50894"/>
    </source>
</evidence>
<evidence type="ECO:0000256" key="13">
    <source>
        <dbReference type="PROSITE-ProRule" id="PRU00110"/>
    </source>
</evidence>
<dbReference type="GO" id="GO:0005524">
    <property type="term" value="F:ATP binding"/>
    <property type="evidence" value="ECO:0007669"/>
    <property type="project" value="UniProtKB-KW"/>
</dbReference>
<feature type="transmembrane region" description="Helical" evidence="16">
    <location>
        <begin position="167"/>
        <end position="191"/>
    </location>
</feature>
<gene>
    <name evidence="20" type="ORF">BCL93_103280</name>
</gene>
<dbReference type="InterPro" id="IPR011006">
    <property type="entry name" value="CheY-like_superfamily"/>
</dbReference>
<feature type="modified residue" description="Phosphohistidine" evidence="13">
    <location>
        <position position="680"/>
    </location>
</feature>
<dbReference type="Proteomes" id="UP000249700">
    <property type="component" value="Unassembled WGS sequence"/>
</dbReference>
<keyword evidence="9" id="KW-0067">ATP-binding</keyword>
<feature type="modified residue" description="4-aspartylphosphate" evidence="14">
    <location>
        <position position="522"/>
    </location>
</feature>
<dbReference type="Gene3D" id="1.20.120.160">
    <property type="entry name" value="HPT domain"/>
    <property type="match status" value="1"/>
</dbReference>
<dbReference type="CDD" id="cd00082">
    <property type="entry name" value="HisKA"/>
    <property type="match status" value="1"/>
</dbReference>
<dbReference type="Pfam" id="PF01627">
    <property type="entry name" value="Hpt"/>
    <property type="match status" value="1"/>
</dbReference>
<dbReference type="SUPFAM" id="SSF47226">
    <property type="entry name" value="Histidine-containing phosphotransfer domain, HPT domain"/>
    <property type="match status" value="1"/>
</dbReference>
<comment type="caution">
    <text evidence="20">The sequence shown here is derived from an EMBL/GenBank/DDBJ whole genome shotgun (WGS) entry which is preliminary data.</text>
</comment>
<keyword evidence="10 16" id="KW-1133">Transmembrane helix</keyword>
<evidence type="ECO:0000256" key="11">
    <source>
        <dbReference type="ARBA" id="ARBA00023012"/>
    </source>
</evidence>
<dbReference type="InterPro" id="IPR004358">
    <property type="entry name" value="Sig_transdc_His_kin-like_C"/>
</dbReference>
<dbReference type="PANTHER" id="PTHR45339:SF5">
    <property type="entry name" value="HISTIDINE KINASE"/>
    <property type="match status" value="1"/>
</dbReference>
<dbReference type="InterPro" id="IPR003594">
    <property type="entry name" value="HATPase_dom"/>
</dbReference>
<keyword evidence="4 14" id="KW-0597">Phosphoprotein</keyword>
<evidence type="ECO:0000256" key="14">
    <source>
        <dbReference type="PROSITE-ProRule" id="PRU00169"/>
    </source>
</evidence>
<dbReference type="PANTHER" id="PTHR45339">
    <property type="entry name" value="HYBRID SIGNAL TRANSDUCTION HISTIDINE KINASE J"/>
    <property type="match status" value="1"/>
</dbReference>
<proteinExistence type="predicted"/>
<comment type="catalytic activity">
    <reaction evidence="1">
        <text>ATP + protein L-histidine = ADP + protein N-phospho-L-histidine.</text>
        <dbReference type="EC" id="2.7.13.3"/>
    </reaction>
</comment>
<dbReference type="Pfam" id="PF02518">
    <property type="entry name" value="HATPase_c"/>
    <property type="match status" value="1"/>
</dbReference>
<dbReference type="Pfam" id="PF00512">
    <property type="entry name" value="HisKA"/>
    <property type="match status" value="1"/>
</dbReference>
<dbReference type="InterPro" id="IPR003661">
    <property type="entry name" value="HisK_dim/P_dom"/>
</dbReference>
<comment type="subcellular location">
    <subcellularLocation>
        <location evidence="2">Membrane</location>
    </subcellularLocation>
</comment>
<reference evidence="20 21" key="1">
    <citation type="submission" date="2018-06" db="EMBL/GenBank/DDBJ databases">
        <title>Comparative analysis of microorganisms from saline springs in Andes Mountain Range, Colombia.</title>
        <authorList>
            <person name="Rubin E."/>
        </authorList>
    </citation>
    <scope>NUCLEOTIDE SEQUENCE [LARGE SCALE GENOMIC DNA]</scope>
    <source>
        <strain evidence="20 21">USBA-857</strain>
    </source>
</reference>
<dbReference type="GO" id="GO:0000155">
    <property type="term" value="F:phosphorelay sensor kinase activity"/>
    <property type="evidence" value="ECO:0007669"/>
    <property type="project" value="InterPro"/>
</dbReference>
<sequence length="758" mass="84032">MLRYPLRLKLGAAAVLVFFMAAVVVAGMVVWRQEGLAASVGGDATWAAYKLDRDAIQLRDRLNEAEDLESLHVKFELLYSRLNLLQRGEISELFRRIDDQAGLVPAIATQMDILDLQFGGLERLDEASRRSLQAALDPLIDLSQQLVITTNTYLADAKQQERKALQLLHWVLLVMLGLMSLSILMVTRFLFREARENAASRRDQEVLRRRLEEAAQKSQAANEAKSEFLATVSHEIRTPLNGVIGMSEMLRGRPLDPSSRRYAEIIHDSADKLLVLINDILDFSRIESGRLELEQVDFSLQELIDSAVRLFEPRATYKNIILTARLAEDVPERLKGDPGRLRQVLLNLLSNAIKFTEQGEVSVLVAYSSLQERLHVSVSDSGPGIPSSQQHRLFEPFRQGDASTARRFGGSGLGLVICRRLVSAMDGEIDFVSRIGEGSCFWFKVPLPRVPVPEGAREKDTQEVLPALPPGQRLLVVEDNEINQQVAHIMLSRLGCQVDIASSGDEALRMTQAEPYALIFMDVQMPLMDGLEVTRQLRKRRDWCAEVPIVAMTAGTFGDERSRCLEAGMNDYMVKPLASAQLLKTLHLYIGQSAEPATGQADIEDASEQPVNEAADPIDANAEGHHWLALEALDELLEHIEIEGARQLVGIYRRQLPDRREALLTAVGDGQAEQVMQLAHLMKGEALSLGLVQVGERARALEAAAKESRHVEMPTLLLALDHCLAPSLAALDAWLDGIDSRQSSTSQTSSPRGGNEPT</sequence>
<organism evidence="20 21">
    <name type="scientific">Onishia taeanensis</name>
    <dbReference type="NCBI Taxonomy" id="284577"/>
    <lineage>
        <taxon>Bacteria</taxon>
        <taxon>Pseudomonadati</taxon>
        <taxon>Pseudomonadota</taxon>
        <taxon>Gammaproteobacteria</taxon>
        <taxon>Oceanospirillales</taxon>
        <taxon>Halomonadaceae</taxon>
        <taxon>Onishia</taxon>
    </lineage>
</organism>
<evidence type="ECO:0000256" key="1">
    <source>
        <dbReference type="ARBA" id="ARBA00000085"/>
    </source>
</evidence>
<evidence type="ECO:0000259" key="18">
    <source>
        <dbReference type="PROSITE" id="PS50110"/>
    </source>
</evidence>
<evidence type="ECO:0000256" key="15">
    <source>
        <dbReference type="SAM" id="Coils"/>
    </source>
</evidence>
<evidence type="ECO:0000256" key="6">
    <source>
        <dbReference type="ARBA" id="ARBA00022692"/>
    </source>
</evidence>
<dbReference type="CDD" id="cd16922">
    <property type="entry name" value="HATPase_EvgS-ArcB-TorS-like"/>
    <property type="match status" value="1"/>
</dbReference>
<dbReference type="InterPro" id="IPR001789">
    <property type="entry name" value="Sig_transdc_resp-reg_receiver"/>
</dbReference>
<accession>A0A328Y3P1</accession>
<evidence type="ECO:0000256" key="12">
    <source>
        <dbReference type="ARBA" id="ARBA00023136"/>
    </source>
</evidence>
<dbReference type="OrthoDB" id="9797243at2"/>
<dbReference type="InterPro" id="IPR036890">
    <property type="entry name" value="HATPase_C_sf"/>
</dbReference>
<dbReference type="GO" id="GO:0005886">
    <property type="term" value="C:plasma membrane"/>
    <property type="evidence" value="ECO:0007669"/>
    <property type="project" value="UniProtKB-SubCell"/>
</dbReference>
<dbReference type="SMART" id="SM00387">
    <property type="entry name" value="HATPase_c"/>
    <property type="match status" value="1"/>
</dbReference>
<dbReference type="Gene3D" id="3.30.565.10">
    <property type="entry name" value="Histidine kinase-like ATPase, C-terminal domain"/>
    <property type="match status" value="1"/>
</dbReference>
<evidence type="ECO:0000313" key="21">
    <source>
        <dbReference type="Proteomes" id="UP000249700"/>
    </source>
</evidence>
<keyword evidence="12 16" id="KW-0472">Membrane</keyword>
<dbReference type="EMBL" id="QLSX01000003">
    <property type="protein sequence ID" value="RAR63047.1"/>
    <property type="molecule type" value="Genomic_DNA"/>
</dbReference>
<dbReference type="PRINTS" id="PR00344">
    <property type="entry name" value="BCTRLSENSOR"/>
</dbReference>
<protein>
    <recommendedName>
        <fullName evidence="3">histidine kinase</fullName>
        <ecNumber evidence="3">2.7.13.3</ecNumber>
    </recommendedName>
</protein>
<feature type="domain" description="HPt" evidence="19">
    <location>
        <begin position="641"/>
        <end position="734"/>
    </location>
</feature>
<dbReference type="FunFam" id="3.30.565.10:FF:000010">
    <property type="entry name" value="Sensor histidine kinase RcsC"/>
    <property type="match status" value="1"/>
</dbReference>
<dbReference type="InterPro" id="IPR008207">
    <property type="entry name" value="Sig_transdc_His_kin_Hpt_dom"/>
</dbReference>
<evidence type="ECO:0000313" key="20">
    <source>
        <dbReference type="EMBL" id="RAR63047.1"/>
    </source>
</evidence>
<evidence type="ECO:0000256" key="3">
    <source>
        <dbReference type="ARBA" id="ARBA00012438"/>
    </source>
</evidence>
<dbReference type="Gene3D" id="1.10.287.130">
    <property type="match status" value="1"/>
</dbReference>
<dbReference type="SUPFAM" id="SSF47384">
    <property type="entry name" value="Homodimeric domain of signal transducing histidine kinase"/>
    <property type="match status" value="1"/>
</dbReference>
<dbReference type="SMART" id="SM00448">
    <property type="entry name" value="REC"/>
    <property type="match status" value="1"/>
</dbReference>
<keyword evidence="15" id="KW-0175">Coiled coil</keyword>
<name>A0A328Y3P1_9GAMM</name>
<dbReference type="PROSITE" id="PS50894">
    <property type="entry name" value="HPT"/>
    <property type="match status" value="1"/>
</dbReference>